<reference evidence="1 2" key="1">
    <citation type="submission" date="2020-02" db="EMBL/GenBank/DDBJ databases">
        <title>Bacillus aquiflavi sp. nov., isolated from yellow water of strong flavor Chinese baijiu in Yibin region of China.</title>
        <authorList>
            <person name="Xie J."/>
        </authorList>
    </citation>
    <scope>NUCLEOTIDE SEQUENCE [LARGE SCALE GENOMIC DNA]</scope>
    <source>
        <strain evidence="1 2">SA4</strain>
    </source>
</reference>
<proteinExistence type="predicted"/>
<comment type="caution">
    <text evidence="1">The sequence shown here is derived from an EMBL/GenBank/DDBJ whole genome shotgun (WGS) entry which is preliminary data.</text>
</comment>
<dbReference type="InterPro" id="IPR012655">
    <property type="entry name" value="YrzI"/>
</dbReference>
<name>A0A6M0Q5V6_9BACI</name>
<accession>A0A6M0Q5V6</accession>
<dbReference type="AlphaFoldDB" id="A0A6M0Q5V6"/>
<evidence type="ECO:0000313" key="1">
    <source>
        <dbReference type="EMBL" id="NEY71715.1"/>
    </source>
</evidence>
<protein>
    <submittedName>
        <fullName evidence="1">YrzI family small protein</fullName>
    </submittedName>
</protein>
<dbReference type="EMBL" id="JAAIWM010000002">
    <property type="protein sequence ID" value="NEY71715.1"/>
    <property type="molecule type" value="Genomic_DNA"/>
</dbReference>
<gene>
    <name evidence="1" type="ORF">G4D63_08140</name>
</gene>
<keyword evidence="2" id="KW-1185">Reference proteome</keyword>
<dbReference type="Proteomes" id="UP000481043">
    <property type="component" value="Unassembled WGS sequence"/>
</dbReference>
<sequence>MTFNILFFCITINKRNYSEHDIFREQKMNSISNQMQEHKSSFRHFI</sequence>
<dbReference type="Pfam" id="PF09501">
    <property type="entry name" value="Bac_small_YrzI"/>
    <property type="match status" value="1"/>
</dbReference>
<dbReference type="NCBIfam" id="TIGR02413">
    <property type="entry name" value="Bac_small_yrzI"/>
    <property type="match status" value="1"/>
</dbReference>
<evidence type="ECO:0000313" key="2">
    <source>
        <dbReference type="Proteomes" id="UP000481043"/>
    </source>
</evidence>
<dbReference type="RefSeq" id="WP_163179149.1">
    <property type="nucleotide sequence ID" value="NZ_JAAIWM010000002.1"/>
</dbReference>
<organism evidence="1 2">
    <name type="scientific">Bacillus mesophilus</name>
    <dbReference type="NCBI Taxonomy" id="1808955"/>
    <lineage>
        <taxon>Bacteria</taxon>
        <taxon>Bacillati</taxon>
        <taxon>Bacillota</taxon>
        <taxon>Bacilli</taxon>
        <taxon>Bacillales</taxon>
        <taxon>Bacillaceae</taxon>
        <taxon>Bacillus</taxon>
    </lineage>
</organism>